<dbReference type="HAMAP" id="MF_00004">
    <property type="entry name" value="Aden_phosphoribosyltr"/>
    <property type="match status" value="1"/>
</dbReference>
<evidence type="ECO:0000256" key="2">
    <source>
        <dbReference type="ARBA" id="ARBA00003968"/>
    </source>
</evidence>
<dbReference type="HOGENOM" id="CLU_063339_3_0_7"/>
<dbReference type="Gene3D" id="3.40.50.2020">
    <property type="match status" value="1"/>
</dbReference>
<evidence type="ECO:0000256" key="1">
    <source>
        <dbReference type="ARBA" id="ARBA00000868"/>
    </source>
</evidence>
<dbReference type="InterPro" id="IPR029057">
    <property type="entry name" value="PRTase-like"/>
</dbReference>
<dbReference type="Proteomes" id="UP000001522">
    <property type="component" value="Chromosome"/>
</dbReference>
<evidence type="ECO:0000259" key="12">
    <source>
        <dbReference type="Pfam" id="PF00156"/>
    </source>
</evidence>
<dbReference type="AlphaFoldDB" id="D3UHD6"/>
<dbReference type="InterPro" id="IPR005764">
    <property type="entry name" value="Ade_phspho_trans"/>
</dbReference>
<evidence type="ECO:0000256" key="9">
    <source>
        <dbReference type="ARBA" id="ARBA00022679"/>
    </source>
</evidence>
<proteinExistence type="inferred from homology"/>
<keyword evidence="7 11" id="KW-0963">Cytoplasm</keyword>
<dbReference type="GO" id="GO:0016208">
    <property type="term" value="F:AMP binding"/>
    <property type="evidence" value="ECO:0007669"/>
    <property type="project" value="TreeGrafter"/>
</dbReference>
<evidence type="ECO:0000256" key="6">
    <source>
        <dbReference type="ARBA" id="ARBA00011893"/>
    </source>
</evidence>
<dbReference type="eggNOG" id="COG0503">
    <property type="taxonomic scope" value="Bacteria"/>
</dbReference>
<dbReference type="UniPathway" id="UPA00588">
    <property type="reaction ID" value="UER00646"/>
</dbReference>
<dbReference type="NCBIfam" id="NF002634">
    <property type="entry name" value="PRK02304.1-3"/>
    <property type="match status" value="1"/>
</dbReference>
<dbReference type="GO" id="GO:0005737">
    <property type="term" value="C:cytoplasm"/>
    <property type="evidence" value="ECO:0007669"/>
    <property type="project" value="UniProtKB-SubCell"/>
</dbReference>
<evidence type="ECO:0000256" key="3">
    <source>
        <dbReference type="ARBA" id="ARBA00004496"/>
    </source>
</evidence>
<dbReference type="GO" id="GO:0006168">
    <property type="term" value="P:adenine salvage"/>
    <property type="evidence" value="ECO:0007669"/>
    <property type="project" value="InterPro"/>
</dbReference>
<reference evidence="13 14" key="1">
    <citation type="journal article" date="2010" name="BMC Genomics">
        <title>Comparative genomics and proteomics of Helicobacter mustelae, an ulcerogenic and carcinogenic gastric pathogen.</title>
        <authorList>
            <person name="O'Toole P.W."/>
            <person name="Snelling W.J."/>
            <person name="Canchaya C."/>
            <person name="Forde B.M."/>
            <person name="Hardie K.R."/>
            <person name="Josenhans C."/>
            <person name="Graham R.L.J."/>
            <person name="McMullan G."/>
            <person name="Parkhill J."/>
            <person name="Belda E."/>
            <person name="Bentley S.D."/>
        </authorList>
    </citation>
    <scope>NUCLEOTIDE SEQUENCE [LARGE SCALE GENOMIC DNA]</scope>
    <source>
        <strain evidence="14">ATCC 43772 / LMG 18044 / NCTC 12198 / 12198</strain>
    </source>
</reference>
<evidence type="ECO:0000313" key="13">
    <source>
        <dbReference type="EMBL" id="CBG39908.1"/>
    </source>
</evidence>
<keyword evidence="9 11" id="KW-0808">Transferase</keyword>
<evidence type="ECO:0000256" key="8">
    <source>
        <dbReference type="ARBA" id="ARBA00022676"/>
    </source>
</evidence>
<organism evidence="13 14">
    <name type="scientific">Helicobacter mustelae (strain ATCC 43772 / CCUG 25715 / CIP 103759 / LMG 18044 / NCTC 12198 / R85-136P)</name>
    <name type="common">Campylobacter mustelae</name>
    <dbReference type="NCBI Taxonomy" id="679897"/>
    <lineage>
        <taxon>Bacteria</taxon>
        <taxon>Pseudomonadati</taxon>
        <taxon>Campylobacterota</taxon>
        <taxon>Epsilonproteobacteria</taxon>
        <taxon>Campylobacterales</taxon>
        <taxon>Helicobacteraceae</taxon>
        <taxon>Helicobacter</taxon>
    </lineage>
</organism>
<keyword evidence="10 11" id="KW-0660">Purine salvage</keyword>
<evidence type="ECO:0000256" key="5">
    <source>
        <dbReference type="ARBA" id="ARBA00008391"/>
    </source>
</evidence>
<evidence type="ECO:0000256" key="7">
    <source>
        <dbReference type="ARBA" id="ARBA00022490"/>
    </source>
</evidence>
<dbReference type="InterPro" id="IPR000836">
    <property type="entry name" value="PRTase_dom"/>
</dbReference>
<dbReference type="KEGG" id="hms:HMU06500"/>
<sequence length="182" mass="20356">MSDFCFDRAFQEALLQEIKIVRDYPKKGILFRDITSLLSHGKLFCELIAGLAKRYEKKEIEFVAGIESRGFIFGSALACALHAGFVPIRKKGKLPREVYQREYLLEYGSDVVEIHKDAFCGRQNAKVLLIDDIIATGGTARASVELIAEAGGECLEACFLINFKELNSQANLQTKIFSVLEL</sequence>
<comment type="catalytic activity">
    <reaction evidence="1 11">
        <text>AMP + diphosphate = 5-phospho-alpha-D-ribose 1-diphosphate + adenine</text>
        <dbReference type="Rhea" id="RHEA:16609"/>
        <dbReference type="ChEBI" id="CHEBI:16708"/>
        <dbReference type="ChEBI" id="CHEBI:33019"/>
        <dbReference type="ChEBI" id="CHEBI:58017"/>
        <dbReference type="ChEBI" id="CHEBI:456215"/>
        <dbReference type="EC" id="2.4.2.7"/>
    </reaction>
</comment>
<dbReference type="InterPro" id="IPR050054">
    <property type="entry name" value="UPRTase/APRTase"/>
</dbReference>
<dbReference type="GO" id="GO:0006166">
    <property type="term" value="P:purine ribonucleoside salvage"/>
    <property type="evidence" value="ECO:0007669"/>
    <property type="project" value="UniProtKB-UniRule"/>
</dbReference>
<gene>
    <name evidence="11 13" type="primary">apt</name>
    <name evidence="13" type="ordered locus">HMU06500</name>
</gene>
<dbReference type="GO" id="GO:0044209">
    <property type="term" value="P:AMP salvage"/>
    <property type="evidence" value="ECO:0007669"/>
    <property type="project" value="UniProtKB-UniRule"/>
</dbReference>
<dbReference type="CDD" id="cd06223">
    <property type="entry name" value="PRTases_typeI"/>
    <property type="match status" value="1"/>
</dbReference>
<dbReference type="EC" id="2.4.2.7" evidence="6 11"/>
<dbReference type="NCBIfam" id="TIGR01090">
    <property type="entry name" value="apt"/>
    <property type="match status" value="1"/>
</dbReference>
<dbReference type="GO" id="GO:0002055">
    <property type="term" value="F:adenine binding"/>
    <property type="evidence" value="ECO:0007669"/>
    <property type="project" value="TreeGrafter"/>
</dbReference>
<dbReference type="EMBL" id="FN555004">
    <property type="protein sequence ID" value="CBG39908.1"/>
    <property type="molecule type" value="Genomic_DNA"/>
</dbReference>
<dbReference type="FunFam" id="3.40.50.2020:FF:000021">
    <property type="entry name" value="Adenine phosphoribosyltransferase"/>
    <property type="match status" value="1"/>
</dbReference>
<dbReference type="PANTHER" id="PTHR32315:SF3">
    <property type="entry name" value="ADENINE PHOSPHORIBOSYLTRANSFERASE"/>
    <property type="match status" value="1"/>
</dbReference>
<dbReference type="RefSeq" id="WP_013022991.1">
    <property type="nucleotide sequence ID" value="NC_013949.1"/>
</dbReference>
<evidence type="ECO:0000256" key="11">
    <source>
        <dbReference type="HAMAP-Rule" id="MF_00004"/>
    </source>
</evidence>
<protein>
    <recommendedName>
        <fullName evidence="6 11">Adenine phosphoribosyltransferase</fullName>
        <shortName evidence="11">APRT</shortName>
        <ecNumber evidence="6 11">2.4.2.7</ecNumber>
    </recommendedName>
</protein>
<comment type="pathway">
    <text evidence="4 11">Purine metabolism; AMP biosynthesis via salvage pathway; AMP from adenine: step 1/1.</text>
</comment>
<name>D3UHD6_HELM1</name>
<comment type="subunit">
    <text evidence="11">Homodimer.</text>
</comment>
<accession>D3UHD6</accession>
<comment type="subcellular location">
    <subcellularLocation>
        <location evidence="3 11">Cytoplasm</location>
    </subcellularLocation>
</comment>
<keyword evidence="14" id="KW-1185">Reference proteome</keyword>
<dbReference type="Pfam" id="PF00156">
    <property type="entry name" value="Pribosyltran"/>
    <property type="match status" value="1"/>
</dbReference>
<dbReference type="NCBIfam" id="NF002636">
    <property type="entry name" value="PRK02304.1-5"/>
    <property type="match status" value="1"/>
</dbReference>
<dbReference type="STRING" id="679897.HMU06500"/>
<keyword evidence="8 11" id="KW-0328">Glycosyltransferase</keyword>
<feature type="domain" description="Phosphoribosyltransferase" evidence="12">
    <location>
        <begin position="43"/>
        <end position="162"/>
    </location>
</feature>
<evidence type="ECO:0000256" key="10">
    <source>
        <dbReference type="ARBA" id="ARBA00022726"/>
    </source>
</evidence>
<dbReference type="GO" id="GO:0003999">
    <property type="term" value="F:adenine phosphoribosyltransferase activity"/>
    <property type="evidence" value="ECO:0007669"/>
    <property type="project" value="UniProtKB-UniRule"/>
</dbReference>
<dbReference type="SUPFAM" id="SSF53271">
    <property type="entry name" value="PRTase-like"/>
    <property type="match status" value="1"/>
</dbReference>
<evidence type="ECO:0000256" key="4">
    <source>
        <dbReference type="ARBA" id="ARBA00004659"/>
    </source>
</evidence>
<dbReference type="PANTHER" id="PTHR32315">
    <property type="entry name" value="ADENINE PHOSPHORIBOSYLTRANSFERASE"/>
    <property type="match status" value="1"/>
</dbReference>
<comment type="similarity">
    <text evidence="5 11">Belongs to the purine/pyrimidine phosphoribosyltransferase family.</text>
</comment>
<evidence type="ECO:0000313" key="14">
    <source>
        <dbReference type="Proteomes" id="UP000001522"/>
    </source>
</evidence>
<comment type="function">
    <text evidence="2 11">Catalyzes a salvage reaction resulting in the formation of AMP, that is energically less costly than de novo synthesis.</text>
</comment>